<dbReference type="EMBL" id="LKAM01000004">
    <property type="protein sequence ID" value="KUM48799.1"/>
    <property type="molecule type" value="Genomic_DNA"/>
</dbReference>
<gene>
    <name evidence="1" type="ORF">ABT39_MTgene4135</name>
</gene>
<comment type="caution">
    <text evidence="1">The sequence shown here is derived from an EMBL/GenBank/DDBJ whole genome shotgun (WGS) entry which is preliminary data.</text>
</comment>
<dbReference type="AlphaFoldDB" id="A0A101M0J9"/>
<accession>A0A101M0J9</accession>
<organism evidence="1">
    <name type="scientific">Picea glauca</name>
    <name type="common">White spruce</name>
    <name type="synonym">Pinus glauca</name>
    <dbReference type="NCBI Taxonomy" id="3330"/>
    <lineage>
        <taxon>Eukaryota</taxon>
        <taxon>Viridiplantae</taxon>
        <taxon>Streptophyta</taxon>
        <taxon>Embryophyta</taxon>
        <taxon>Tracheophyta</taxon>
        <taxon>Spermatophyta</taxon>
        <taxon>Pinopsida</taxon>
        <taxon>Pinidae</taxon>
        <taxon>Conifers I</taxon>
        <taxon>Pinales</taxon>
        <taxon>Pinaceae</taxon>
        <taxon>Picea</taxon>
    </lineage>
</organism>
<keyword evidence="1" id="KW-0496">Mitochondrion</keyword>
<name>A0A101M0J9_PICGL</name>
<evidence type="ECO:0000313" key="1">
    <source>
        <dbReference type="EMBL" id="KUM48799.1"/>
    </source>
</evidence>
<reference evidence="1" key="1">
    <citation type="journal article" date="2015" name="Genome Biol. Evol.">
        <title>Organellar Genomes of White Spruce (Picea glauca): Assembly and Annotation.</title>
        <authorList>
            <person name="Jackman S.D."/>
            <person name="Warren R.L."/>
            <person name="Gibb E.A."/>
            <person name="Vandervalk B.P."/>
            <person name="Mohamadi H."/>
            <person name="Chu J."/>
            <person name="Raymond A."/>
            <person name="Pleasance S."/>
            <person name="Coope R."/>
            <person name="Wildung M.R."/>
            <person name="Ritland C.E."/>
            <person name="Bousquet J."/>
            <person name="Jones S.J."/>
            <person name="Bohlmann J."/>
            <person name="Birol I."/>
        </authorList>
    </citation>
    <scope>NUCLEOTIDE SEQUENCE [LARGE SCALE GENOMIC DNA]</scope>
    <source>
        <tissue evidence="1">Flushing bud</tissue>
    </source>
</reference>
<geneLocation type="mitochondrion" evidence="1"/>
<sequence length="91" mass="10116">MTYLWMDGHAPPSLALTSSHGATAFQRQLSQADQSHLLSDAAVLGITITFWGTMFTPRCVAIAIPMKELENTAKNILISPRILTELMFRRL</sequence>
<proteinExistence type="predicted"/>
<protein>
    <submittedName>
        <fullName evidence="1">Uncharacterized protein</fullName>
    </submittedName>
</protein>